<evidence type="ECO:0000313" key="4">
    <source>
        <dbReference type="Proteomes" id="UP000005238"/>
    </source>
</evidence>
<feature type="coiled-coil region" evidence="1">
    <location>
        <begin position="367"/>
        <end position="394"/>
    </location>
</feature>
<dbReference type="eggNOG" id="ENOG502S2T5">
    <property type="taxonomic scope" value="Eukaryota"/>
</dbReference>
<evidence type="ECO:0000313" key="3">
    <source>
        <dbReference type="EnsemblProtists" id="Phyra77218"/>
    </source>
</evidence>
<accession>H3GLG8</accession>
<dbReference type="HOGENOM" id="CLU_011367_0_0_1"/>
<dbReference type="Proteomes" id="UP000005238">
    <property type="component" value="Unassembled WGS sequence"/>
</dbReference>
<dbReference type="VEuPathDB" id="FungiDB:KRP23_10590"/>
<dbReference type="OMA" id="CASAFTD"/>
<dbReference type="EMBL" id="DS566020">
    <property type="status" value="NOT_ANNOTATED_CDS"/>
    <property type="molecule type" value="Genomic_DNA"/>
</dbReference>
<keyword evidence="4" id="KW-1185">Reference proteome</keyword>
<evidence type="ECO:0000256" key="1">
    <source>
        <dbReference type="SAM" id="Coils"/>
    </source>
</evidence>
<reference evidence="4" key="1">
    <citation type="journal article" date="2006" name="Science">
        <title>Phytophthora genome sequences uncover evolutionary origins and mechanisms of pathogenesis.</title>
        <authorList>
            <person name="Tyler B.M."/>
            <person name="Tripathy S."/>
            <person name="Zhang X."/>
            <person name="Dehal P."/>
            <person name="Jiang R.H."/>
            <person name="Aerts A."/>
            <person name="Arredondo F.D."/>
            <person name="Baxter L."/>
            <person name="Bensasson D."/>
            <person name="Beynon J.L."/>
            <person name="Chapman J."/>
            <person name="Damasceno C.M."/>
            <person name="Dorrance A.E."/>
            <person name="Dou D."/>
            <person name="Dickerman A.W."/>
            <person name="Dubchak I.L."/>
            <person name="Garbelotto M."/>
            <person name="Gijzen M."/>
            <person name="Gordon S.G."/>
            <person name="Govers F."/>
            <person name="Grunwald N.J."/>
            <person name="Huang W."/>
            <person name="Ivors K.L."/>
            <person name="Jones R.W."/>
            <person name="Kamoun S."/>
            <person name="Krampis K."/>
            <person name="Lamour K.H."/>
            <person name="Lee M.K."/>
            <person name="McDonald W.H."/>
            <person name="Medina M."/>
            <person name="Meijer H.J."/>
            <person name="Nordberg E.K."/>
            <person name="Maclean D.J."/>
            <person name="Ospina-Giraldo M.D."/>
            <person name="Morris P.F."/>
            <person name="Phuntumart V."/>
            <person name="Putnam N.H."/>
            <person name="Rash S."/>
            <person name="Rose J.K."/>
            <person name="Sakihama Y."/>
            <person name="Salamov A.A."/>
            <person name="Savidor A."/>
            <person name="Scheuring C.F."/>
            <person name="Smith B.M."/>
            <person name="Sobral B.W."/>
            <person name="Terry A."/>
            <person name="Torto-Alalibo T.A."/>
            <person name="Win J."/>
            <person name="Xu Z."/>
            <person name="Zhang H."/>
            <person name="Grigoriev I.V."/>
            <person name="Rokhsar D.S."/>
            <person name="Boore J.L."/>
        </authorList>
    </citation>
    <scope>NUCLEOTIDE SEQUENCE [LARGE SCALE GENOMIC DNA]</scope>
    <source>
        <strain evidence="4">Pr102</strain>
    </source>
</reference>
<dbReference type="VEuPathDB" id="FungiDB:KRP22_15143"/>
<feature type="region of interest" description="Disordered" evidence="2">
    <location>
        <begin position="82"/>
        <end position="164"/>
    </location>
</feature>
<feature type="compositionally biased region" description="Low complexity" evidence="2">
    <location>
        <begin position="134"/>
        <end position="162"/>
    </location>
</feature>
<sequence length="871" mass="96572">MTLMPTGYHNIQPFQKGKGWHTNGRTPRHRVASTQASGDADIDQHGSPIEKERGVVFPLLPGHEHARPGTQGPDASAVEVAAALSSRSDQVDDRQERDEVAAGSVVISPRAPATPPTNGAPRRPSRTDVRVNTGGSLRSRALSGSPSNGSRPTSPATASSSEENLKLRATEEVTGPDPVIMQQLWQEYAARSHAANRQIDAATYHEKMHRRYGEQRALKERVAQLEQALRAMERERNEARVQTENATKQLELLALDRSTTELSEATAASPTMRTVRSSIIRPTAAGDPENAEERSYRERSFALERALAQTKVSLFALQEQLRKQTTQAAERTQALEAQLVLERNTSLELARQLREISAGFSRASAELVETRVTLEREQQRAQEVMEQASLQTAQLLSDSRRAQLETRMKLAVRSLGREALRHKMEALMSRTMRAEQSMRVAQLETARVCRERDATGEQLEQVLSSYALKYHSLGAAGGIPGILKRSTPLSNSSRMVTDQLLLLQVLYEESEEPEEPDDGFSVHFVAYEPRSAQDDFLTFHLRDIQRLVPNHESFLAQHSVRRRERLEALAELLLTHVHAGYKNGHLVLAETSGPEAATRLPREQLAAQQEQQRTHEVTVYRGTRYLPLAGACDDDAVLAELDVIEAFSAATSQVWWLEVRAVLLGCEGNCDSESLTAKVDLRRLLTFCATFASYRPSESHAGGNNDDAELFAVHEALLEPLFDSLRVVLSEVGGTATLEVAAEVESRPSTGAEPQNRGRRLSVENQDKLSLEKLGLVPPCSVPVPSTLTHQCVVNVGDVFYCVRLQELWDGELLLDITMDDPETQQHFHCVLHESQLAKLAERLVQDGAVDDEDGNNREEREAVALQPSQQ</sequence>
<protein>
    <submittedName>
        <fullName evidence="3">Uncharacterized protein</fullName>
    </submittedName>
</protein>
<dbReference type="InParanoid" id="H3GLG8"/>
<feature type="coiled-coil region" evidence="1">
    <location>
        <begin position="215"/>
        <end position="249"/>
    </location>
</feature>
<feature type="region of interest" description="Disordered" evidence="2">
    <location>
        <begin position="849"/>
        <end position="871"/>
    </location>
</feature>
<organism evidence="3 4">
    <name type="scientific">Phytophthora ramorum</name>
    <name type="common">Sudden oak death agent</name>
    <dbReference type="NCBI Taxonomy" id="164328"/>
    <lineage>
        <taxon>Eukaryota</taxon>
        <taxon>Sar</taxon>
        <taxon>Stramenopiles</taxon>
        <taxon>Oomycota</taxon>
        <taxon>Peronosporomycetes</taxon>
        <taxon>Peronosporales</taxon>
        <taxon>Peronosporaceae</taxon>
        <taxon>Phytophthora</taxon>
    </lineage>
</organism>
<reference evidence="3" key="2">
    <citation type="submission" date="2015-06" db="UniProtKB">
        <authorList>
            <consortium name="EnsemblProtists"/>
        </authorList>
    </citation>
    <scope>IDENTIFICATION</scope>
    <source>
        <strain evidence="3">Pr102</strain>
    </source>
</reference>
<name>H3GLG8_PHYRM</name>
<evidence type="ECO:0000256" key="2">
    <source>
        <dbReference type="SAM" id="MobiDB-lite"/>
    </source>
</evidence>
<dbReference type="AlphaFoldDB" id="H3GLG8"/>
<proteinExistence type="predicted"/>
<feature type="compositionally biased region" description="Basic and acidic residues" evidence="2">
    <location>
        <begin position="89"/>
        <end position="100"/>
    </location>
</feature>
<keyword evidence="1" id="KW-0175">Coiled coil</keyword>
<dbReference type="EnsemblProtists" id="Phyra77218">
    <property type="protein sequence ID" value="Phyra77218"/>
    <property type="gene ID" value="Phyra77218"/>
</dbReference>
<feature type="region of interest" description="Disordered" evidence="2">
    <location>
        <begin position="1"/>
        <end position="47"/>
    </location>
</feature>